<sequence length="137" mass="15445">MDTDRPARPDLLHWLWYAVGGGLPARYRDWVLRDTTAPGWWWRQIVRALVQATPVGVIVGLLIPGSIGIRIMAVCGGIFVAMIYVLAFIDEAVEHRAVKAGFPRGYAKSIRDQRRAPERDAEADRYARRYRGGGPTR</sequence>
<evidence type="ECO:0000256" key="2">
    <source>
        <dbReference type="SAM" id="Phobius"/>
    </source>
</evidence>
<organism evidence="3 4">
    <name type="scientific">Pseudonocardia charpentierae</name>
    <dbReference type="NCBI Taxonomy" id="3075545"/>
    <lineage>
        <taxon>Bacteria</taxon>
        <taxon>Bacillati</taxon>
        <taxon>Actinomycetota</taxon>
        <taxon>Actinomycetes</taxon>
        <taxon>Pseudonocardiales</taxon>
        <taxon>Pseudonocardiaceae</taxon>
        <taxon>Pseudonocardia</taxon>
    </lineage>
</organism>
<evidence type="ECO:0000256" key="1">
    <source>
        <dbReference type="SAM" id="MobiDB-lite"/>
    </source>
</evidence>
<feature type="compositionally biased region" description="Basic and acidic residues" evidence="1">
    <location>
        <begin position="111"/>
        <end position="127"/>
    </location>
</feature>
<keyword evidence="2" id="KW-0472">Membrane</keyword>
<accession>A0ABU2NB09</accession>
<dbReference type="RefSeq" id="WP_311556693.1">
    <property type="nucleotide sequence ID" value="NZ_JAVREJ010000008.1"/>
</dbReference>
<feature type="transmembrane region" description="Helical" evidence="2">
    <location>
        <begin position="69"/>
        <end position="89"/>
    </location>
</feature>
<protein>
    <submittedName>
        <fullName evidence="3">DUF5313 family protein</fullName>
    </submittedName>
</protein>
<dbReference type="Proteomes" id="UP001183202">
    <property type="component" value="Unassembled WGS sequence"/>
</dbReference>
<reference evidence="4" key="1">
    <citation type="submission" date="2023-07" db="EMBL/GenBank/DDBJ databases">
        <title>30 novel species of actinomycetes from the DSMZ collection.</title>
        <authorList>
            <person name="Nouioui I."/>
        </authorList>
    </citation>
    <scope>NUCLEOTIDE SEQUENCE [LARGE SCALE GENOMIC DNA]</scope>
    <source>
        <strain evidence="4">DSM 45834</strain>
    </source>
</reference>
<gene>
    <name evidence="3" type="ORF">RM445_14135</name>
</gene>
<comment type="caution">
    <text evidence="3">The sequence shown here is derived from an EMBL/GenBank/DDBJ whole genome shotgun (WGS) entry which is preliminary data.</text>
</comment>
<proteinExistence type="predicted"/>
<feature type="transmembrane region" description="Helical" evidence="2">
    <location>
        <begin position="45"/>
        <end position="63"/>
    </location>
</feature>
<keyword evidence="4" id="KW-1185">Reference proteome</keyword>
<evidence type="ECO:0000313" key="4">
    <source>
        <dbReference type="Proteomes" id="UP001183202"/>
    </source>
</evidence>
<keyword evidence="2" id="KW-0812">Transmembrane</keyword>
<dbReference type="Pfam" id="PF17240">
    <property type="entry name" value="DUF5313"/>
    <property type="match status" value="1"/>
</dbReference>
<feature type="region of interest" description="Disordered" evidence="1">
    <location>
        <begin position="111"/>
        <end position="137"/>
    </location>
</feature>
<keyword evidence="2" id="KW-1133">Transmembrane helix</keyword>
<dbReference type="EMBL" id="JAVREJ010000008">
    <property type="protein sequence ID" value="MDT0350668.1"/>
    <property type="molecule type" value="Genomic_DNA"/>
</dbReference>
<name>A0ABU2NB09_9PSEU</name>
<evidence type="ECO:0000313" key="3">
    <source>
        <dbReference type="EMBL" id="MDT0350668.1"/>
    </source>
</evidence>
<dbReference type="InterPro" id="IPR035197">
    <property type="entry name" value="DUF5313"/>
</dbReference>